<protein>
    <submittedName>
        <fullName evidence="3">Alpha/beta fold hydrolase</fullName>
    </submittedName>
</protein>
<dbReference type="Pfam" id="PF12697">
    <property type="entry name" value="Abhydrolase_6"/>
    <property type="match status" value="1"/>
</dbReference>
<dbReference type="SUPFAM" id="SSF53474">
    <property type="entry name" value="alpha/beta-Hydrolases"/>
    <property type="match status" value="1"/>
</dbReference>
<reference evidence="3" key="1">
    <citation type="submission" date="2024-06" db="EMBL/GenBank/DDBJ databases">
        <title>Complete genome of Salinicola endophyticus HNIBRBA4755.</title>
        <authorList>
            <person name="Shin S.Y."/>
            <person name="Kang H."/>
            <person name="Song J."/>
        </authorList>
    </citation>
    <scope>NUCLEOTIDE SEQUENCE</scope>
    <source>
        <strain evidence="3">HNIBRBA4755</strain>
    </source>
</reference>
<evidence type="ECO:0000313" key="3">
    <source>
        <dbReference type="EMBL" id="XCJ78036.1"/>
    </source>
</evidence>
<feature type="domain" description="AB hydrolase-1" evidence="2">
    <location>
        <begin position="37"/>
        <end position="277"/>
    </location>
</feature>
<dbReference type="EMBL" id="CP159578">
    <property type="protein sequence ID" value="XCJ78036.1"/>
    <property type="molecule type" value="Genomic_DNA"/>
</dbReference>
<sequence length="297" mass="31373">MTSAARQLSDRHLADAYPADPGRTDLPVPGRHDSRQLVILPGWALGVTPLEPLANALRQDLPGWEITLLDYAALTSPEGGRLACHDVDAWLAALDRELPDGAWLCGWSLGGMLATALAARRGQRTPGLTTFAANASFVARQGWPAAMAAETFAAFRQGFQRAPARTLERFAQLVAQQGKAPQRPAGSRLARELCVACADTPQEQALAGLALLETLDLRETLGLLSAAQLHLFAADDALVPGGACEAVTDCLPAAGRAERIAAAGHAFPLERASEVAARLVAFITSNRVEHADVGSRP</sequence>
<dbReference type="AlphaFoldDB" id="A0AB74UC18"/>
<feature type="region of interest" description="Disordered" evidence="1">
    <location>
        <begin position="1"/>
        <end position="30"/>
    </location>
</feature>
<organism evidence="3">
    <name type="scientific">Salinicola endophyticus</name>
    <dbReference type="NCBI Taxonomy" id="1949083"/>
    <lineage>
        <taxon>Bacteria</taxon>
        <taxon>Pseudomonadati</taxon>
        <taxon>Pseudomonadota</taxon>
        <taxon>Gammaproteobacteria</taxon>
        <taxon>Oceanospirillales</taxon>
        <taxon>Halomonadaceae</taxon>
        <taxon>Salinicola</taxon>
    </lineage>
</organism>
<accession>A0AB74UC18</accession>
<keyword evidence="3" id="KW-0378">Hydrolase</keyword>
<proteinExistence type="predicted"/>
<dbReference type="GO" id="GO:0016787">
    <property type="term" value="F:hydrolase activity"/>
    <property type="evidence" value="ECO:0007669"/>
    <property type="project" value="UniProtKB-KW"/>
</dbReference>
<name>A0AB74UC18_9GAMM</name>
<dbReference type="InterPro" id="IPR029058">
    <property type="entry name" value="AB_hydrolase_fold"/>
</dbReference>
<dbReference type="RefSeq" id="WP_353979058.1">
    <property type="nucleotide sequence ID" value="NZ_CP159578.1"/>
</dbReference>
<dbReference type="InterPro" id="IPR000073">
    <property type="entry name" value="AB_hydrolase_1"/>
</dbReference>
<gene>
    <name evidence="3" type="ORF">ABV408_11325</name>
</gene>
<evidence type="ECO:0000256" key="1">
    <source>
        <dbReference type="SAM" id="MobiDB-lite"/>
    </source>
</evidence>
<evidence type="ECO:0000259" key="2">
    <source>
        <dbReference type="Pfam" id="PF12697"/>
    </source>
</evidence>
<dbReference type="Gene3D" id="3.40.50.1820">
    <property type="entry name" value="alpha/beta hydrolase"/>
    <property type="match status" value="1"/>
</dbReference>